<comment type="similarity">
    <text evidence="7">Belongs to the binding-protein-dependent transport system permease family.</text>
</comment>
<evidence type="ECO:0000256" key="6">
    <source>
        <dbReference type="ARBA" id="ARBA00023136"/>
    </source>
</evidence>
<comment type="subcellular location">
    <subcellularLocation>
        <location evidence="1 7">Cell membrane</location>
        <topology evidence="1 7">Multi-pass membrane protein</topology>
    </subcellularLocation>
</comment>
<feature type="domain" description="ABC transmembrane type-1" evidence="8">
    <location>
        <begin position="76"/>
        <end position="265"/>
    </location>
</feature>
<reference evidence="9 10" key="1">
    <citation type="submission" date="2019-09" db="EMBL/GenBank/DDBJ databases">
        <title>Genome sequence of Roseospira marina, one of the more divergent members of the non-sulfur purple photosynthetic bacterial family, the Rhodospirillaceae.</title>
        <authorList>
            <person name="Meyer T."/>
            <person name="Kyndt J."/>
        </authorList>
    </citation>
    <scope>NUCLEOTIDE SEQUENCE [LARGE SCALE GENOMIC DNA]</scope>
    <source>
        <strain evidence="9 10">DSM 15113</strain>
    </source>
</reference>
<evidence type="ECO:0000313" key="10">
    <source>
        <dbReference type="Proteomes" id="UP000324065"/>
    </source>
</evidence>
<dbReference type="AlphaFoldDB" id="A0A5M6I9S8"/>
<feature type="transmembrane region" description="Helical" evidence="7">
    <location>
        <begin position="189"/>
        <end position="211"/>
    </location>
</feature>
<feature type="transmembrane region" description="Helical" evidence="7">
    <location>
        <begin position="246"/>
        <end position="265"/>
    </location>
</feature>
<proteinExistence type="inferred from homology"/>
<accession>A0A5M6I9S8</accession>
<evidence type="ECO:0000256" key="4">
    <source>
        <dbReference type="ARBA" id="ARBA00022692"/>
    </source>
</evidence>
<dbReference type="GO" id="GO:0055085">
    <property type="term" value="P:transmembrane transport"/>
    <property type="evidence" value="ECO:0007669"/>
    <property type="project" value="InterPro"/>
</dbReference>
<keyword evidence="2 7" id="KW-0813">Transport</keyword>
<gene>
    <name evidence="9" type="ORF">F1188_13195</name>
</gene>
<dbReference type="EMBL" id="VWPJ01000012">
    <property type="protein sequence ID" value="KAA5604990.1"/>
    <property type="molecule type" value="Genomic_DNA"/>
</dbReference>
<dbReference type="InterPro" id="IPR050366">
    <property type="entry name" value="BP-dependent_transpt_permease"/>
</dbReference>
<evidence type="ECO:0000256" key="5">
    <source>
        <dbReference type="ARBA" id="ARBA00022989"/>
    </source>
</evidence>
<keyword evidence="6 7" id="KW-0472">Membrane</keyword>
<dbReference type="RefSeq" id="WP_150062902.1">
    <property type="nucleotide sequence ID" value="NZ_JACHII010000010.1"/>
</dbReference>
<dbReference type="InterPro" id="IPR035906">
    <property type="entry name" value="MetI-like_sf"/>
</dbReference>
<keyword evidence="4 7" id="KW-0812">Transmembrane</keyword>
<keyword evidence="3" id="KW-1003">Cell membrane</keyword>
<dbReference type="SUPFAM" id="SSF161098">
    <property type="entry name" value="MetI-like"/>
    <property type="match status" value="1"/>
</dbReference>
<name>A0A5M6I9S8_9PROT</name>
<evidence type="ECO:0000256" key="3">
    <source>
        <dbReference type="ARBA" id="ARBA00022475"/>
    </source>
</evidence>
<keyword evidence="5 7" id="KW-1133">Transmembrane helix</keyword>
<evidence type="ECO:0000313" key="9">
    <source>
        <dbReference type="EMBL" id="KAA5604990.1"/>
    </source>
</evidence>
<evidence type="ECO:0000256" key="2">
    <source>
        <dbReference type="ARBA" id="ARBA00022448"/>
    </source>
</evidence>
<comment type="caution">
    <text evidence="9">The sequence shown here is derived from an EMBL/GenBank/DDBJ whole genome shotgun (WGS) entry which is preliminary data.</text>
</comment>
<dbReference type="PANTHER" id="PTHR43386">
    <property type="entry name" value="OLIGOPEPTIDE TRANSPORT SYSTEM PERMEASE PROTEIN APPC"/>
    <property type="match status" value="1"/>
</dbReference>
<evidence type="ECO:0000256" key="7">
    <source>
        <dbReference type="RuleBase" id="RU363032"/>
    </source>
</evidence>
<feature type="transmembrane region" description="Helical" evidence="7">
    <location>
        <begin position="115"/>
        <end position="136"/>
    </location>
</feature>
<evidence type="ECO:0000256" key="1">
    <source>
        <dbReference type="ARBA" id="ARBA00004651"/>
    </source>
</evidence>
<evidence type="ECO:0000259" key="8">
    <source>
        <dbReference type="PROSITE" id="PS50928"/>
    </source>
</evidence>
<keyword evidence="10" id="KW-1185">Reference proteome</keyword>
<dbReference type="Gene3D" id="1.10.3720.10">
    <property type="entry name" value="MetI-like"/>
    <property type="match status" value="1"/>
</dbReference>
<dbReference type="Proteomes" id="UP000324065">
    <property type="component" value="Unassembled WGS sequence"/>
</dbReference>
<dbReference type="Pfam" id="PF00528">
    <property type="entry name" value="BPD_transp_1"/>
    <property type="match status" value="1"/>
</dbReference>
<dbReference type="PROSITE" id="PS50928">
    <property type="entry name" value="ABC_TM1"/>
    <property type="match status" value="1"/>
</dbReference>
<dbReference type="OrthoDB" id="9774870at2"/>
<dbReference type="CDD" id="cd06261">
    <property type="entry name" value="TM_PBP2"/>
    <property type="match status" value="1"/>
</dbReference>
<feature type="transmembrane region" description="Helical" evidence="7">
    <location>
        <begin position="12"/>
        <end position="36"/>
    </location>
</feature>
<dbReference type="PANTHER" id="PTHR43386:SF25">
    <property type="entry name" value="PEPTIDE ABC TRANSPORTER PERMEASE PROTEIN"/>
    <property type="match status" value="1"/>
</dbReference>
<dbReference type="GO" id="GO:0005886">
    <property type="term" value="C:plasma membrane"/>
    <property type="evidence" value="ECO:0007669"/>
    <property type="project" value="UniProtKB-SubCell"/>
</dbReference>
<dbReference type="InterPro" id="IPR000515">
    <property type="entry name" value="MetI-like"/>
</dbReference>
<organism evidence="9 10">
    <name type="scientific">Roseospira marina</name>
    <dbReference type="NCBI Taxonomy" id="140057"/>
    <lineage>
        <taxon>Bacteria</taxon>
        <taxon>Pseudomonadati</taxon>
        <taxon>Pseudomonadota</taxon>
        <taxon>Alphaproteobacteria</taxon>
        <taxon>Rhodospirillales</taxon>
        <taxon>Rhodospirillaceae</taxon>
        <taxon>Roseospira</taxon>
    </lineage>
</organism>
<feature type="transmembrane region" description="Helical" evidence="7">
    <location>
        <begin position="80"/>
        <end position="103"/>
    </location>
</feature>
<protein>
    <submittedName>
        <fullName evidence="9">ABC transporter permease</fullName>
    </submittedName>
</protein>
<sequence>MIRSPHLNRSRLSPAGWVGGGISAVVLGTALLSLVWTPHDPTAMDIAHRLADPSATHPLGTDHFGRDTLSQLMAGARVSIAVSLVAVGLGAGLGVPLGLLAAARRGWLDEAVMRFNDLAFAFPALLTAVLLTALLGPGAINAILAIGVFTIPVFARVTRGAALAIWKRPFIQAARLAGRGRARISVDHILPNIAGSLIVQATIQFAMAILAEAGLSYLGLGSQPPEVSWGRMLNEAQTFLFLDARLAILPGMAIVVTVLGLNLLGDGLRDRLDPRLHARGAPRPNSHVDRI</sequence>